<dbReference type="GO" id="GO:0032259">
    <property type="term" value="P:methylation"/>
    <property type="evidence" value="ECO:0007669"/>
    <property type="project" value="UniProtKB-KW"/>
</dbReference>
<dbReference type="Pfam" id="PF02636">
    <property type="entry name" value="Methyltransf_28"/>
    <property type="match status" value="1"/>
</dbReference>
<dbReference type="GO" id="GO:0005739">
    <property type="term" value="C:mitochondrion"/>
    <property type="evidence" value="ECO:0007669"/>
    <property type="project" value="UniProtKB-SubCell"/>
</dbReference>
<dbReference type="AlphaFoldDB" id="A0A0C9SVJ4"/>
<evidence type="ECO:0000256" key="7">
    <source>
        <dbReference type="RuleBase" id="RU364114"/>
    </source>
</evidence>
<dbReference type="EC" id="2.1.1.320" evidence="7"/>
<proteinExistence type="inferred from homology"/>
<dbReference type="Proteomes" id="UP000053647">
    <property type="component" value="Unassembled WGS sequence"/>
</dbReference>
<dbReference type="PANTHER" id="PTHR12049:SF7">
    <property type="entry name" value="PROTEIN ARGININE METHYLTRANSFERASE NDUFAF7, MITOCHONDRIAL"/>
    <property type="match status" value="1"/>
</dbReference>
<dbReference type="Gene3D" id="3.40.50.12710">
    <property type="match status" value="1"/>
</dbReference>
<dbReference type="OrthoDB" id="438553at2759"/>
<evidence type="ECO:0000256" key="5">
    <source>
        <dbReference type="ARBA" id="ARBA00023128"/>
    </source>
</evidence>
<dbReference type="EMBL" id="KN819352">
    <property type="protein sequence ID" value="KIJ13404.1"/>
    <property type="molecule type" value="Genomic_DNA"/>
</dbReference>
<dbReference type="InterPro" id="IPR003788">
    <property type="entry name" value="NDUFAF7"/>
</dbReference>
<evidence type="ECO:0000256" key="4">
    <source>
        <dbReference type="ARBA" id="ARBA00022679"/>
    </source>
</evidence>
<keyword evidence="5 7" id="KW-0496">Mitochondrion</keyword>
<keyword evidence="4 7" id="KW-0808">Transferase</keyword>
<comment type="subcellular location">
    <subcellularLocation>
        <location evidence="1 7">Mitochondrion</location>
    </subcellularLocation>
</comment>
<dbReference type="PANTHER" id="PTHR12049">
    <property type="entry name" value="PROTEIN ARGININE METHYLTRANSFERASE NDUFAF7, MITOCHONDRIAL"/>
    <property type="match status" value="1"/>
</dbReference>
<protein>
    <recommendedName>
        <fullName evidence="7">Protein arginine methyltransferase NDUFAF7</fullName>
        <ecNumber evidence="7">2.1.1.320</ecNumber>
    </recommendedName>
</protein>
<dbReference type="SUPFAM" id="SSF53335">
    <property type="entry name" value="S-adenosyl-L-methionine-dependent methyltransferases"/>
    <property type="match status" value="1"/>
</dbReference>
<dbReference type="GO" id="GO:0032981">
    <property type="term" value="P:mitochondrial respiratory chain complex I assembly"/>
    <property type="evidence" value="ECO:0007669"/>
    <property type="project" value="TreeGrafter"/>
</dbReference>
<comment type="function">
    <text evidence="7">Arginine methyltransferase involved in the assembly or stability of mitochondrial NADH:ubiquinone oxidoreductase complex (complex I).</text>
</comment>
<keyword evidence="3 7" id="KW-0489">Methyltransferase</keyword>
<dbReference type="GO" id="GO:0035243">
    <property type="term" value="F:protein-arginine omega-N symmetric methyltransferase activity"/>
    <property type="evidence" value="ECO:0007669"/>
    <property type="project" value="UniProtKB-EC"/>
</dbReference>
<dbReference type="HOGENOM" id="CLU_024840_2_1_1"/>
<organism evidence="8 9">
    <name type="scientific">Paxillus involutus ATCC 200175</name>
    <dbReference type="NCBI Taxonomy" id="664439"/>
    <lineage>
        <taxon>Eukaryota</taxon>
        <taxon>Fungi</taxon>
        <taxon>Dikarya</taxon>
        <taxon>Basidiomycota</taxon>
        <taxon>Agaricomycotina</taxon>
        <taxon>Agaricomycetes</taxon>
        <taxon>Agaricomycetidae</taxon>
        <taxon>Boletales</taxon>
        <taxon>Paxilineae</taxon>
        <taxon>Paxillaceae</taxon>
        <taxon>Paxillus</taxon>
    </lineage>
</organism>
<comment type="similarity">
    <text evidence="2 7">Belongs to the NDUFAF7 family.</text>
</comment>
<evidence type="ECO:0000313" key="8">
    <source>
        <dbReference type="EMBL" id="KIJ13404.1"/>
    </source>
</evidence>
<dbReference type="InterPro" id="IPR029063">
    <property type="entry name" value="SAM-dependent_MTases_sf"/>
</dbReference>
<evidence type="ECO:0000256" key="6">
    <source>
        <dbReference type="ARBA" id="ARBA00048612"/>
    </source>
</evidence>
<accession>A0A0C9SVJ4</accession>
<keyword evidence="9" id="KW-1185">Reference proteome</keyword>
<name>A0A0C9SVJ4_PAXIN</name>
<reference evidence="9" key="2">
    <citation type="submission" date="2015-01" db="EMBL/GenBank/DDBJ databases">
        <title>Evolutionary Origins and Diversification of the Mycorrhizal Mutualists.</title>
        <authorList>
            <consortium name="DOE Joint Genome Institute"/>
            <consortium name="Mycorrhizal Genomics Consortium"/>
            <person name="Kohler A."/>
            <person name="Kuo A."/>
            <person name="Nagy L.G."/>
            <person name="Floudas D."/>
            <person name="Copeland A."/>
            <person name="Barry K.W."/>
            <person name="Cichocki N."/>
            <person name="Veneault-Fourrey C."/>
            <person name="LaButti K."/>
            <person name="Lindquist E.A."/>
            <person name="Lipzen A."/>
            <person name="Lundell T."/>
            <person name="Morin E."/>
            <person name="Murat C."/>
            <person name="Riley R."/>
            <person name="Ohm R."/>
            <person name="Sun H."/>
            <person name="Tunlid A."/>
            <person name="Henrissat B."/>
            <person name="Grigoriev I.V."/>
            <person name="Hibbett D.S."/>
            <person name="Martin F."/>
        </authorList>
    </citation>
    <scope>NUCLEOTIDE SEQUENCE [LARGE SCALE GENOMIC DNA]</scope>
    <source>
        <strain evidence="9">ATCC 200175</strain>
    </source>
</reference>
<reference evidence="8 9" key="1">
    <citation type="submission" date="2014-06" db="EMBL/GenBank/DDBJ databases">
        <authorList>
            <consortium name="DOE Joint Genome Institute"/>
            <person name="Kuo A."/>
            <person name="Kohler A."/>
            <person name="Nagy L.G."/>
            <person name="Floudas D."/>
            <person name="Copeland A."/>
            <person name="Barry K.W."/>
            <person name="Cichocki N."/>
            <person name="Veneault-Fourrey C."/>
            <person name="LaButti K."/>
            <person name="Lindquist E.A."/>
            <person name="Lipzen A."/>
            <person name="Lundell T."/>
            <person name="Morin E."/>
            <person name="Murat C."/>
            <person name="Sun H."/>
            <person name="Tunlid A."/>
            <person name="Henrissat B."/>
            <person name="Grigoriev I.V."/>
            <person name="Hibbett D.S."/>
            <person name="Martin F."/>
            <person name="Nordberg H.P."/>
            <person name="Cantor M.N."/>
            <person name="Hua S.X."/>
        </authorList>
    </citation>
    <scope>NUCLEOTIDE SEQUENCE [LARGE SCALE GENOMIC DNA]</scope>
    <source>
        <strain evidence="8 9">ATCC 200175</strain>
    </source>
</reference>
<sequence length="479" mass="52139">MLRLATKARAGGLSNGLNAWLRRTTCSTWSWGSTDHAKLYHASSSDASGDMTEIEKIMVDSVKATGPLSFSTYMQLCLSHPIHGYYMKPEHAVFGTRGDFTTSPEISQVFGELLAVWMIEQWLSAAGSEPFRIVELGPGRGTLMDDMLRVVRQVPMASKNLKSVHLVETSGSMRTLQSEKLRNAKEAGGFELLWHDAIDDVPHREDTYTMLVAHEFFDALPVHVLEKTAQGWHEVLIALSKDPSIKYTIPSSPASSPRVLVPPPPSLKLQAMSSRWTRVLSLAPTASSTLLGHMSPRFAALPVGSRIEVSGSSVKIARQIAELIQGAEKGCAGGCALAIDYGGEKVFGNSLRVSLWIKFSFFEITLEHKIVDIFHRPGECDVTANVDFALLKEVMGDLVTPHGTLPQGTFLNQLGVHLRAASLMKSAHTEERKTAIAEGVKRLVDPLGMGGQYAVLGVTSNGTSKDGVWPFMQVEGGTQ</sequence>
<evidence type="ECO:0000256" key="3">
    <source>
        <dbReference type="ARBA" id="ARBA00022603"/>
    </source>
</evidence>
<gene>
    <name evidence="8" type="ORF">PAXINDRAFT_81039</name>
</gene>
<evidence type="ECO:0000313" key="9">
    <source>
        <dbReference type="Proteomes" id="UP000053647"/>
    </source>
</evidence>
<evidence type="ECO:0000256" key="2">
    <source>
        <dbReference type="ARBA" id="ARBA00005891"/>
    </source>
</evidence>
<dbReference type="InterPro" id="IPR038375">
    <property type="entry name" value="NDUFAF7_sf"/>
</dbReference>
<evidence type="ECO:0000256" key="1">
    <source>
        <dbReference type="ARBA" id="ARBA00004173"/>
    </source>
</evidence>
<comment type="catalytic activity">
    <reaction evidence="6 7">
        <text>L-arginyl-[protein] + 2 S-adenosyl-L-methionine = N(omega),N(omega)'-dimethyl-L-arginyl-[protein] + 2 S-adenosyl-L-homocysteine + 2 H(+)</text>
        <dbReference type="Rhea" id="RHEA:48108"/>
        <dbReference type="Rhea" id="RHEA-COMP:10532"/>
        <dbReference type="Rhea" id="RHEA-COMP:11992"/>
        <dbReference type="ChEBI" id="CHEBI:15378"/>
        <dbReference type="ChEBI" id="CHEBI:29965"/>
        <dbReference type="ChEBI" id="CHEBI:57856"/>
        <dbReference type="ChEBI" id="CHEBI:59789"/>
        <dbReference type="ChEBI" id="CHEBI:88221"/>
        <dbReference type="EC" id="2.1.1.320"/>
    </reaction>
</comment>